<dbReference type="EMBL" id="NJIH01000003">
    <property type="protein sequence ID" value="OWT63711.1"/>
    <property type="molecule type" value="Genomic_DNA"/>
</dbReference>
<dbReference type="OrthoDB" id="8630516at2"/>
<dbReference type="SUPFAM" id="SSF53850">
    <property type="entry name" value="Periplasmic binding protein-like II"/>
    <property type="match status" value="1"/>
</dbReference>
<dbReference type="Gene3D" id="3.40.190.10">
    <property type="entry name" value="Periplasmic binding protein-like II"/>
    <property type="match status" value="1"/>
</dbReference>
<dbReference type="CDD" id="cd07012">
    <property type="entry name" value="PBP2_Bug_TTT"/>
    <property type="match status" value="1"/>
</dbReference>
<dbReference type="InterPro" id="IPR005064">
    <property type="entry name" value="BUG"/>
</dbReference>
<feature type="signal peptide" evidence="2">
    <location>
        <begin position="1"/>
        <end position="24"/>
    </location>
</feature>
<dbReference type="Gene3D" id="3.40.190.150">
    <property type="entry name" value="Bordetella uptake gene, domain 1"/>
    <property type="match status" value="1"/>
</dbReference>
<reference evidence="4" key="1">
    <citation type="submission" date="2017-06" db="EMBL/GenBank/DDBJ databases">
        <title>Herbaspirillum phytohormonus sp. nov., isolated from the root nodule of Robinia pseudoacacia in lead-zinc mine.</title>
        <authorList>
            <person name="Fan M."/>
            <person name="Lin Y."/>
        </authorList>
    </citation>
    <scope>NUCLEOTIDE SEQUENCE [LARGE SCALE GENOMIC DNA]</scope>
    <source>
        <strain evidence="4">SC-089</strain>
    </source>
</reference>
<evidence type="ECO:0000256" key="2">
    <source>
        <dbReference type="SAM" id="SignalP"/>
    </source>
</evidence>
<dbReference type="InterPro" id="IPR042100">
    <property type="entry name" value="Bug_dom1"/>
</dbReference>
<dbReference type="PANTHER" id="PTHR42928">
    <property type="entry name" value="TRICARBOXYLATE-BINDING PROTEIN"/>
    <property type="match status" value="1"/>
</dbReference>
<keyword evidence="4" id="KW-1185">Reference proteome</keyword>
<dbReference type="RefSeq" id="WP_088602290.1">
    <property type="nucleotide sequence ID" value="NZ_NJIH01000003.1"/>
</dbReference>
<sequence length="323" mass="34040">MLKKTLCGAALLLTALALSPLSHAADYPVKPVKILVGFAPGGPTDLIARLIAKSLSEDLGQPFIVENKAGAGGDIATQDAAAASPDGYTGLVAGINLTINPWMNESLHVDSRKDLLPVRIVAVAPTVLVVRNSFPAKTFAEFLQEVRKNPGKYNSAAPGASPLLATELFSRQTGTNIIPIPYKGAAPAMTDLMAGHVDLSFATLGSVLPLIKSGKVKALAVASPSRDPQLPNVPTFAEQGMKDFKFDAWDGLVMPAGTPQPIINKLAKSLAKMAKSPEFKKATLQIGMAPVLESSPQAFAKTIDTELKLYKVLAVSVRKKIAR</sequence>
<comment type="caution">
    <text evidence="3">The sequence shown here is derived from an EMBL/GenBank/DDBJ whole genome shotgun (WGS) entry which is preliminary data.</text>
</comment>
<name>A0A225MVW2_9BURK</name>
<protein>
    <recommendedName>
        <fullName evidence="5">ABC transporter substrate-binding protein</fullName>
    </recommendedName>
</protein>
<dbReference type="Pfam" id="PF03401">
    <property type="entry name" value="TctC"/>
    <property type="match status" value="1"/>
</dbReference>
<evidence type="ECO:0000313" key="3">
    <source>
        <dbReference type="EMBL" id="OWT63711.1"/>
    </source>
</evidence>
<proteinExistence type="inferred from homology"/>
<dbReference type="PIRSF" id="PIRSF017082">
    <property type="entry name" value="YflP"/>
    <property type="match status" value="1"/>
</dbReference>
<dbReference type="Proteomes" id="UP000214603">
    <property type="component" value="Unassembled WGS sequence"/>
</dbReference>
<evidence type="ECO:0008006" key="5">
    <source>
        <dbReference type="Google" id="ProtNLM"/>
    </source>
</evidence>
<dbReference type="PANTHER" id="PTHR42928:SF5">
    <property type="entry name" value="BLR1237 PROTEIN"/>
    <property type="match status" value="1"/>
</dbReference>
<gene>
    <name evidence="3" type="ORF">CEY11_05165</name>
</gene>
<accession>A0A225MVW2</accession>
<organism evidence="3 4">
    <name type="scientific">Candidimonas nitroreducens</name>
    <dbReference type="NCBI Taxonomy" id="683354"/>
    <lineage>
        <taxon>Bacteria</taxon>
        <taxon>Pseudomonadati</taxon>
        <taxon>Pseudomonadota</taxon>
        <taxon>Betaproteobacteria</taxon>
        <taxon>Burkholderiales</taxon>
        <taxon>Alcaligenaceae</taxon>
        <taxon>Candidimonas</taxon>
    </lineage>
</organism>
<keyword evidence="2" id="KW-0732">Signal</keyword>
<feature type="chain" id="PRO_5012488618" description="ABC transporter substrate-binding protein" evidence="2">
    <location>
        <begin position="25"/>
        <end position="323"/>
    </location>
</feature>
<comment type="similarity">
    <text evidence="1">Belongs to the UPF0065 (bug) family.</text>
</comment>
<evidence type="ECO:0000313" key="4">
    <source>
        <dbReference type="Proteomes" id="UP000214603"/>
    </source>
</evidence>
<evidence type="ECO:0000256" key="1">
    <source>
        <dbReference type="ARBA" id="ARBA00006987"/>
    </source>
</evidence>
<dbReference type="AlphaFoldDB" id="A0A225MVW2"/>